<evidence type="ECO:0000313" key="2">
    <source>
        <dbReference type="EMBL" id="KXB57377.1"/>
    </source>
</evidence>
<protein>
    <submittedName>
        <fullName evidence="2">Uncharacterized protein</fullName>
    </submittedName>
</protein>
<evidence type="ECO:0000313" key="3">
    <source>
        <dbReference type="Proteomes" id="UP000070394"/>
    </source>
</evidence>
<organism evidence="2 3">
    <name type="scientific">Lachnoanaerobaculum saburreum</name>
    <dbReference type="NCBI Taxonomy" id="467210"/>
    <lineage>
        <taxon>Bacteria</taxon>
        <taxon>Bacillati</taxon>
        <taxon>Bacillota</taxon>
        <taxon>Clostridia</taxon>
        <taxon>Lachnospirales</taxon>
        <taxon>Lachnospiraceae</taxon>
        <taxon>Lachnoanaerobaculum</taxon>
    </lineage>
</organism>
<feature type="transmembrane region" description="Helical" evidence="1">
    <location>
        <begin position="119"/>
        <end position="140"/>
    </location>
</feature>
<accession>A0A133ZPK1</accession>
<name>A0A133ZPK1_9FIRM</name>
<reference evidence="3" key="1">
    <citation type="submission" date="2016-01" db="EMBL/GenBank/DDBJ databases">
        <authorList>
            <person name="Mitreva M."/>
            <person name="Pepin K.H."/>
            <person name="Mihindukulasuriya K.A."/>
            <person name="Fulton R."/>
            <person name="Fronick C."/>
            <person name="O'Laughlin M."/>
            <person name="Miner T."/>
            <person name="Herter B."/>
            <person name="Rosa B.A."/>
            <person name="Cordes M."/>
            <person name="Tomlinson C."/>
            <person name="Wollam A."/>
            <person name="Palsikar V.B."/>
            <person name="Mardis E.R."/>
            <person name="Wilson R.K."/>
        </authorList>
    </citation>
    <scope>NUCLEOTIDE SEQUENCE [LARGE SCALE GENOMIC DNA]</scope>
    <source>
        <strain evidence="3">DNF00896</strain>
    </source>
</reference>
<keyword evidence="3" id="KW-1185">Reference proteome</keyword>
<dbReference type="Proteomes" id="UP000070394">
    <property type="component" value="Unassembled WGS sequence"/>
</dbReference>
<dbReference type="AlphaFoldDB" id="A0A133ZPK1"/>
<dbReference type="STRING" id="467210.HMPREF1866_01460"/>
<dbReference type="EMBL" id="LSDA01000091">
    <property type="protein sequence ID" value="KXB57377.1"/>
    <property type="molecule type" value="Genomic_DNA"/>
</dbReference>
<evidence type="ECO:0000256" key="1">
    <source>
        <dbReference type="SAM" id="Phobius"/>
    </source>
</evidence>
<gene>
    <name evidence="2" type="ORF">HMPREF1866_01460</name>
</gene>
<dbReference type="InterPro" id="IPR043739">
    <property type="entry name" value="DUF5684"/>
</dbReference>
<dbReference type="OrthoDB" id="2376202at2"/>
<dbReference type="RefSeq" id="WP_060931217.1">
    <property type="nucleotide sequence ID" value="NZ_KQ959828.1"/>
</dbReference>
<feature type="transmembrane region" description="Helical" evidence="1">
    <location>
        <begin position="6"/>
        <end position="32"/>
    </location>
</feature>
<feature type="transmembrane region" description="Helical" evidence="1">
    <location>
        <begin position="64"/>
        <end position="82"/>
    </location>
</feature>
<feature type="transmembrane region" description="Helical" evidence="1">
    <location>
        <begin position="88"/>
        <end position="107"/>
    </location>
</feature>
<keyword evidence="1" id="KW-0472">Membrane</keyword>
<keyword evidence="1" id="KW-0812">Transmembrane</keyword>
<dbReference type="Pfam" id="PF18936">
    <property type="entry name" value="DUF5684"/>
    <property type="match status" value="1"/>
</dbReference>
<proteinExistence type="predicted"/>
<dbReference type="PATRIC" id="fig|467210.3.peg.1449"/>
<keyword evidence="1" id="KW-1133">Transmembrane helix</keyword>
<sequence length="159" mass="18034">MGATFFAAIAAFAVGIICFSAIIYIISVIGMFKIFEKCGLEGWKAIIPFYNDYVFSEKVWVPKYVLYFWIAWIVNLVIVSPISHSGGFIGILFSLVGFILWLFFIVVRGRFCYWIAKSFGYDVGFAVGLFFLPFVFYLILGFGDAQYRGNAFLESGSQY</sequence>
<comment type="caution">
    <text evidence="2">The sequence shown here is derived from an EMBL/GenBank/DDBJ whole genome shotgun (WGS) entry which is preliminary data.</text>
</comment>